<dbReference type="Pfam" id="PF00550">
    <property type="entry name" value="PP-binding"/>
    <property type="match status" value="1"/>
</dbReference>
<evidence type="ECO:0000256" key="1">
    <source>
        <dbReference type="ARBA" id="ARBA00022450"/>
    </source>
</evidence>
<evidence type="ECO:0000313" key="5">
    <source>
        <dbReference type="Proteomes" id="UP000675781"/>
    </source>
</evidence>
<dbReference type="InterPro" id="IPR036736">
    <property type="entry name" value="ACP-like_sf"/>
</dbReference>
<keyword evidence="1" id="KW-0596">Phosphopantetheine</keyword>
<protein>
    <submittedName>
        <fullName evidence="4">Acyl carrier protein</fullName>
    </submittedName>
</protein>
<dbReference type="SMART" id="SM00823">
    <property type="entry name" value="PKS_PP"/>
    <property type="match status" value="1"/>
</dbReference>
<gene>
    <name evidence="4" type="ORF">KDL01_35110</name>
</gene>
<evidence type="ECO:0000313" key="4">
    <source>
        <dbReference type="EMBL" id="MBR7838550.1"/>
    </source>
</evidence>
<evidence type="ECO:0000256" key="2">
    <source>
        <dbReference type="ARBA" id="ARBA00022553"/>
    </source>
</evidence>
<feature type="domain" description="Carrier" evidence="3">
    <location>
        <begin position="14"/>
        <end position="92"/>
    </location>
</feature>
<dbReference type="InterPro" id="IPR009081">
    <property type="entry name" value="PP-bd_ACP"/>
</dbReference>
<comment type="caution">
    <text evidence="4">The sequence shown here is derived from an EMBL/GenBank/DDBJ whole genome shotgun (WGS) entry which is preliminary data.</text>
</comment>
<accession>A0A941EUG6</accession>
<keyword evidence="2" id="KW-0597">Phosphoprotein</keyword>
<dbReference type="Gene3D" id="1.10.1200.10">
    <property type="entry name" value="ACP-like"/>
    <property type="match status" value="1"/>
</dbReference>
<dbReference type="Proteomes" id="UP000675781">
    <property type="component" value="Unassembled WGS sequence"/>
</dbReference>
<dbReference type="SUPFAM" id="SSF47336">
    <property type="entry name" value="ACP-like"/>
    <property type="match status" value="1"/>
</dbReference>
<evidence type="ECO:0000259" key="3">
    <source>
        <dbReference type="PROSITE" id="PS50075"/>
    </source>
</evidence>
<name>A0A941EUG6_9ACTN</name>
<sequence length="108" mass="11678">MLEFGSSPHVTPLDSVGEMVREITAEVLRDFKPGARWSIDPVRSFRDQGLDSLARVELRIRLAVRTGLDLPAALTAQCTSPAAVADYLRERLAVSPVAGPEPEPAAPE</sequence>
<reference evidence="4" key="1">
    <citation type="submission" date="2021-04" db="EMBL/GenBank/DDBJ databases">
        <title>Genome based classification of Actinospica acidithermotolerans sp. nov., an actinobacterium isolated from an Indonesian hot spring.</title>
        <authorList>
            <person name="Kusuma A.B."/>
            <person name="Putra K.E."/>
            <person name="Nafisah S."/>
            <person name="Loh J."/>
            <person name="Nouioui I."/>
            <person name="Goodfellow M."/>
        </authorList>
    </citation>
    <scope>NUCLEOTIDE SEQUENCE</scope>
    <source>
        <strain evidence="4">CSCA 57</strain>
    </source>
</reference>
<dbReference type="RefSeq" id="WP_212533006.1">
    <property type="nucleotide sequence ID" value="NZ_JAGSOG010000301.1"/>
</dbReference>
<dbReference type="AlphaFoldDB" id="A0A941EUG6"/>
<organism evidence="4 5">
    <name type="scientific">Actinospica durhamensis</name>
    <dbReference type="NCBI Taxonomy" id="1508375"/>
    <lineage>
        <taxon>Bacteria</taxon>
        <taxon>Bacillati</taxon>
        <taxon>Actinomycetota</taxon>
        <taxon>Actinomycetes</taxon>
        <taxon>Catenulisporales</taxon>
        <taxon>Actinospicaceae</taxon>
        <taxon>Actinospica</taxon>
    </lineage>
</organism>
<dbReference type="GO" id="GO:0031177">
    <property type="term" value="F:phosphopantetheine binding"/>
    <property type="evidence" value="ECO:0007669"/>
    <property type="project" value="InterPro"/>
</dbReference>
<keyword evidence="5" id="KW-1185">Reference proteome</keyword>
<proteinExistence type="predicted"/>
<dbReference type="PROSITE" id="PS50075">
    <property type="entry name" value="CARRIER"/>
    <property type="match status" value="1"/>
</dbReference>
<dbReference type="EMBL" id="JAGSOG010000301">
    <property type="protein sequence ID" value="MBR7838550.1"/>
    <property type="molecule type" value="Genomic_DNA"/>
</dbReference>
<dbReference type="InterPro" id="IPR020806">
    <property type="entry name" value="PKS_PP-bd"/>
</dbReference>